<dbReference type="GO" id="GO:0098793">
    <property type="term" value="C:presynapse"/>
    <property type="evidence" value="ECO:0007669"/>
    <property type="project" value="GOC"/>
</dbReference>
<dbReference type="GO" id="GO:0030276">
    <property type="term" value="F:clathrin binding"/>
    <property type="evidence" value="ECO:0007669"/>
    <property type="project" value="TreeGrafter"/>
</dbReference>
<name>A0A7R9PIX5_TIMGE</name>
<evidence type="ECO:0000256" key="1">
    <source>
        <dbReference type="SAM" id="MobiDB-lite"/>
    </source>
</evidence>
<keyword evidence="2" id="KW-1133">Transmembrane helix</keyword>
<dbReference type="GO" id="GO:0070382">
    <property type="term" value="C:exocytic vesicle"/>
    <property type="evidence" value="ECO:0007669"/>
    <property type="project" value="TreeGrafter"/>
</dbReference>
<dbReference type="Gene3D" id="2.60.40.150">
    <property type="entry name" value="C2 domain"/>
    <property type="match status" value="2"/>
</dbReference>
<evidence type="ECO:0000313" key="4">
    <source>
        <dbReference type="EMBL" id="CAD7588195.1"/>
    </source>
</evidence>
<dbReference type="GO" id="GO:0030424">
    <property type="term" value="C:axon"/>
    <property type="evidence" value="ECO:0007669"/>
    <property type="project" value="TreeGrafter"/>
</dbReference>
<protein>
    <recommendedName>
        <fullName evidence="3">C2 domain-containing protein</fullName>
    </recommendedName>
</protein>
<keyword evidence="2" id="KW-0472">Membrane</keyword>
<dbReference type="PANTHER" id="PTHR10024:SF369">
    <property type="entry name" value="FI18813P1"/>
    <property type="match status" value="1"/>
</dbReference>
<dbReference type="Pfam" id="PF00168">
    <property type="entry name" value="C2"/>
    <property type="match status" value="3"/>
</dbReference>
<dbReference type="SMART" id="SM00239">
    <property type="entry name" value="C2"/>
    <property type="match status" value="2"/>
</dbReference>
<feature type="domain" description="C2" evidence="3">
    <location>
        <begin position="381"/>
        <end position="532"/>
    </location>
</feature>
<feature type="transmembrane region" description="Helical" evidence="2">
    <location>
        <begin position="20"/>
        <end position="45"/>
    </location>
</feature>
<dbReference type="CDD" id="cd08388">
    <property type="entry name" value="C2A_Synaptotagmin-4-11"/>
    <property type="match status" value="1"/>
</dbReference>
<organism evidence="4">
    <name type="scientific">Timema genevievae</name>
    <name type="common">Walking stick</name>
    <dbReference type="NCBI Taxonomy" id="629358"/>
    <lineage>
        <taxon>Eukaryota</taxon>
        <taxon>Metazoa</taxon>
        <taxon>Ecdysozoa</taxon>
        <taxon>Arthropoda</taxon>
        <taxon>Hexapoda</taxon>
        <taxon>Insecta</taxon>
        <taxon>Pterygota</taxon>
        <taxon>Neoptera</taxon>
        <taxon>Polyneoptera</taxon>
        <taxon>Phasmatodea</taxon>
        <taxon>Timematodea</taxon>
        <taxon>Timematoidea</taxon>
        <taxon>Timematidae</taxon>
        <taxon>Timema</taxon>
    </lineage>
</organism>
<feature type="compositionally biased region" description="Polar residues" evidence="1">
    <location>
        <begin position="116"/>
        <end position="125"/>
    </location>
</feature>
<dbReference type="SUPFAM" id="SSF49562">
    <property type="entry name" value="C2 domain (Calcium/lipid-binding domain, CaLB)"/>
    <property type="match status" value="2"/>
</dbReference>
<gene>
    <name evidence="4" type="ORF">TGEB3V08_LOCUS2289</name>
</gene>
<dbReference type="GO" id="GO:0048791">
    <property type="term" value="P:calcium ion-regulated exocytosis of neurotransmitter"/>
    <property type="evidence" value="ECO:0007669"/>
    <property type="project" value="TreeGrafter"/>
</dbReference>
<dbReference type="FunFam" id="2.60.40.150:FF:000039">
    <property type="entry name" value="Synaptotagmin 11"/>
    <property type="match status" value="1"/>
</dbReference>
<accession>A0A7R9PIX5</accession>
<keyword evidence="2" id="KW-0812">Transmembrane</keyword>
<evidence type="ECO:0000259" key="3">
    <source>
        <dbReference type="PROSITE" id="PS50004"/>
    </source>
</evidence>
<reference evidence="4" key="1">
    <citation type="submission" date="2020-11" db="EMBL/GenBank/DDBJ databases">
        <authorList>
            <person name="Tran Van P."/>
        </authorList>
    </citation>
    <scope>NUCLEOTIDE SEQUENCE</scope>
</reference>
<dbReference type="EMBL" id="OE839682">
    <property type="protein sequence ID" value="CAD7588195.1"/>
    <property type="molecule type" value="Genomic_DNA"/>
</dbReference>
<dbReference type="GO" id="GO:0005886">
    <property type="term" value="C:plasma membrane"/>
    <property type="evidence" value="ECO:0007669"/>
    <property type="project" value="TreeGrafter"/>
</dbReference>
<dbReference type="CDD" id="cd08404">
    <property type="entry name" value="C2B_Synaptotagmin-4"/>
    <property type="match status" value="1"/>
</dbReference>
<dbReference type="PANTHER" id="PTHR10024">
    <property type="entry name" value="SYNAPTOTAGMIN"/>
    <property type="match status" value="1"/>
</dbReference>
<dbReference type="PROSITE" id="PS50004">
    <property type="entry name" value="C2"/>
    <property type="match status" value="2"/>
</dbReference>
<dbReference type="AlphaFoldDB" id="A0A7R9PIX5"/>
<proteinExistence type="predicted"/>
<dbReference type="InterPro" id="IPR000008">
    <property type="entry name" value="C2_dom"/>
</dbReference>
<dbReference type="InterPro" id="IPR035892">
    <property type="entry name" value="C2_domain_sf"/>
</dbReference>
<dbReference type="GO" id="GO:0006906">
    <property type="term" value="P:vesicle fusion"/>
    <property type="evidence" value="ECO:0007669"/>
    <property type="project" value="TreeGrafter"/>
</dbReference>
<evidence type="ECO:0000256" key="2">
    <source>
        <dbReference type="SAM" id="Phobius"/>
    </source>
</evidence>
<dbReference type="GO" id="GO:0001786">
    <property type="term" value="F:phosphatidylserine binding"/>
    <property type="evidence" value="ECO:0007669"/>
    <property type="project" value="TreeGrafter"/>
</dbReference>
<feature type="domain" description="C2" evidence="3">
    <location>
        <begin position="193"/>
        <end position="341"/>
    </location>
</feature>
<dbReference type="GO" id="GO:0005509">
    <property type="term" value="F:calcium ion binding"/>
    <property type="evidence" value="ECO:0007669"/>
    <property type="project" value="TreeGrafter"/>
</dbReference>
<feature type="region of interest" description="Disordered" evidence="1">
    <location>
        <begin position="52"/>
        <end position="130"/>
    </location>
</feature>
<dbReference type="GO" id="GO:0005544">
    <property type="term" value="F:calcium-dependent phospholipid binding"/>
    <property type="evidence" value="ECO:0007669"/>
    <property type="project" value="TreeGrafter"/>
</dbReference>
<dbReference type="GO" id="GO:0000149">
    <property type="term" value="F:SNARE binding"/>
    <property type="evidence" value="ECO:0007669"/>
    <property type="project" value="TreeGrafter"/>
</dbReference>
<sequence length="536" mass="60029">MVKSTMDEGPEIKALETVTTPALVGICLGTTLFLVTVAAVTCFCYRRHTRLTGGKKRSPDKPLTLHPHRRPTAVKSPPGAAGSHYLKKSPSPTNPARTPPGPGGSGTPSPSVGHLSPQQPSSSPMNEPITIDNKDITFHMENEVKDKPSTPTKDEIETNEKNLAANETVPGKLGQLVFKLRYKSDKNALIVTARHHNRVLVFVCRYKSDKNALLVTVVKCKELPAKDPNLGSSDPYVKLQLLPDKQHKVKTRVLRKTRNPVYDEDFTFYGINFNQLQLANALVGLSSTAQDGEIEVRISSITLHFVVLSFDRYSRDDIIGEVFCALNTVDLSQAENYQLTLCREINPRSLKVLYFLSQAENYQLTLCREINPRSLKIRAQGRGEILVSLCWQPAANRLTVVVLKARNLPKMDVTGLAGQYGEIEYEDSSQEKYPYVKMYLLYNSQRIAKKKTHVKKRTLNPVFNESFVFDIPAGAEGLDNVSLEFLLLDWDRVTKNEVIGRLELGSSKSTGSALHHWNEVCNSPRRQIAEWHKLRE</sequence>